<sequence length="212" mass="24229">MVKQGKFASTTKQMQGQTNRYKAMSGQGKINAEEVSEYLMVRYHLTRGKKQSTLIENTLLRVLDVLVPTIQANSGALDESLAEHLKSVSMTVPWQYYKVMNDEWAPLQRWLKKELPAVPLTETLRVTTEVEPVDELIAQQLAINWWLNQSQGNTQRLAAVTEEKITSLMETFIPNGKLDWQIVQTIYSTIVFNANATLDVETQNWLKELSEL</sequence>
<evidence type="ECO:0000313" key="2">
    <source>
        <dbReference type="EMBL" id="AIM62263.1"/>
    </source>
</evidence>
<accession>A0A075TXE8</accession>
<dbReference type="KEGG" id="wct:WS74_0011"/>
<organism evidence="2 3">
    <name type="scientific">Weissella ceti</name>
    <dbReference type="NCBI Taxonomy" id="759620"/>
    <lineage>
        <taxon>Bacteria</taxon>
        <taxon>Bacillati</taxon>
        <taxon>Bacillota</taxon>
        <taxon>Bacilli</taxon>
        <taxon>Lactobacillales</taxon>
        <taxon>Lactobacillaceae</taxon>
        <taxon>Weissella</taxon>
    </lineage>
</organism>
<evidence type="ECO:0000256" key="1">
    <source>
        <dbReference type="SAM" id="MobiDB-lite"/>
    </source>
</evidence>
<dbReference type="EMBL" id="CP009223">
    <property type="protein sequence ID" value="AIM62263.1"/>
    <property type="molecule type" value="Genomic_DNA"/>
</dbReference>
<reference evidence="3" key="2">
    <citation type="submission" date="2014-08" db="EMBL/GenBank/DDBJ databases">
        <title>Complete genome of Weissella ceti strain WS74 isolated from diseased rainbow trout in Brazil.</title>
        <authorList>
            <person name="Figueiredo H.C.P."/>
            <person name="Leal C.A.G."/>
            <person name="Pereira F.L."/>
            <person name="Soares S.C."/>
            <person name="Dorella F.A."/>
            <person name="Carvalho A.F."/>
            <person name="Azevedo V.A.C."/>
        </authorList>
    </citation>
    <scope>NUCLEOTIDE SEQUENCE [LARGE SCALE GENOMIC DNA]</scope>
    <source>
        <strain evidence="3">WS74</strain>
    </source>
</reference>
<dbReference type="OrthoDB" id="2149263at2"/>
<keyword evidence="3" id="KW-1185">Reference proteome</keyword>
<protein>
    <submittedName>
        <fullName evidence="2">Uncharacterized protein</fullName>
    </submittedName>
</protein>
<evidence type="ECO:0000313" key="3">
    <source>
        <dbReference type="Proteomes" id="UP000029079"/>
    </source>
</evidence>
<proteinExistence type="predicted"/>
<dbReference type="AlphaFoldDB" id="A0A075TXE8"/>
<feature type="compositionally biased region" description="Polar residues" evidence="1">
    <location>
        <begin position="7"/>
        <end position="20"/>
    </location>
</feature>
<gene>
    <name evidence="2" type="ORF">WS74_0011</name>
</gene>
<reference evidence="2 3" key="1">
    <citation type="journal article" date="2014" name="Genome Announc.">
        <title>Complete Genome Sequences of Fish Pathogenic Weissella ceti Strains WS74 and WS105.</title>
        <authorList>
            <person name="Figueiredo H.C."/>
            <person name="Leal C.A."/>
            <person name="Dorella F.A."/>
            <person name="Carvalho A.F."/>
            <person name="Soares S.C."/>
            <person name="Pereira F.L."/>
            <person name="Azevedo V.A."/>
        </authorList>
    </citation>
    <scope>NUCLEOTIDE SEQUENCE [LARGE SCALE GENOMIC DNA]</scope>
    <source>
        <strain evidence="2 3">WS74</strain>
    </source>
</reference>
<dbReference type="RefSeq" id="WP_009495733.1">
    <property type="nucleotide sequence ID" value="NZ_CP009223.1"/>
</dbReference>
<dbReference type="KEGG" id="wce:WS08_0012"/>
<feature type="region of interest" description="Disordered" evidence="1">
    <location>
        <begin position="1"/>
        <end position="22"/>
    </location>
</feature>
<name>A0A075TXE8_9LACO</name>
<dbReference type="Proteomes" id="UP000029079">
    <property type="component" value="Chromosome"/>
</dbReference>